<sequence>MTSSIPTSASLRRTLSLPPELACLPSSSGGASPARRSTRHAASPLHGAIRGRAATVDSATARTRSESPRRALPHAFSRRAETELSRQLLSATPQSQLQQVKAMTVAQRNAVEAQILHRLHGGSPVDATSTTALWLAVQTARLQSGAQVVAPAGWVRSEAAQGIDQLMGAMTGPTLGDATRAAAARVLGDHLHHQGPGPFLNALGYTLSLEQIPAPALAFAAEVRQAVAETRGSETVARFADALRQHGIPDQVLPLLAAGAASQEEAMAVLGRYQNALSSLAG</sequence>
<reference evidence="2" key="1">
    <citation type="submission" date="2011-02" db="EMBL/GenBank/DDBJ databases">
        <title>Complete sequence of Acidovorax avenae subsp. avenae ATCC 19860.</title>
        <authorList>
            <consortium name="US DOE Joint Genome Institute"/>
            <person name="Lucas S."/>
            <person name="Copeland A."/>
            <person name="Lapidus A."/>
            <person name="Cheng J.-F."/>
            <person name="Goodwin L."/>
            <person name="Pitluck S."/>
            <person name="Chertkov O."/>
            <person name="Held B."/>
            <person name="Detter J.C."/>
            <person name="Han C."/>
            <person name="Tapia R."/>
            <person name="Land M."/>
            <person name="Hauser L."/>
            <person name="Kyrpides N."/>
            <person name="Ivanova N."/>
            <person name="Ovchinnikova G."/>
            <person name="Pagani I."/>
            <person name="Gordon S."/>
            <person name="Woyke T."/>
        </authorList>
    </citation>
    <scope>NUCLEOTIDE SEQUENCE</scope>
    <source>
        <strain evidence="2">ATCC 19860</strain>
    </source>
</reference>
<keyword evidence="3" id="KW-1185">Reference proteome</keyword>
<protein>
    <submittedName>
        <fullName evidence="2">Uncharacterized protein</fullName>
    </submittedName>
</protein>
<feature type="region of interest" description="Disordered" evidence="1">
    <location>
        <begin position="20"/>
        <end position="79"/>
    </location>
</feature>
<gene>
    <name evidence="2" type="ordered locus">Acav_0179</name>
</gene>
<dbReference type="AlphaFoldDB" id="F0Q1X4"/>
<dbReference type="EMBL" id="CP002521">
    <property type="protein sequence ID" value="ADX44105.1"/>
    <property type="molecule type" value="Genomic_DNA"/>
</dbReference>
<dbReference type="Proteomes" id="UP000002482">
    <property type="component" value="Chromosome"/>
</dbReference>
<dbReference type="GeneID" id="34236366"/>
<proteinExistence type="predicted"/>
<dbReference type="HOGENOM" id="CLU_985614_0_0_4"/>
<dbReference type="OrthoDB" id="9838054at2"/>
<evidence type="ECO:0000256" key="1">
    <source>
        <dbReference type="SAM" id="MobiDB-lite"/>
    </source>
</evidence>
<feature type="compositionally biased region" description="Low complexity" evidence="1">
    <location>
        <begin position="25"/>
        <end position="35"/>
    </location>
</feature>
<organism evidence="2 3">
    <name type="scientific">Paracidovorax avenae (strain ATCC 19860 / DSM 7227 / CCUG 15838 / JCM 20985 / LMG 2117 / NCPPB 1011)</name>
    <name type="common">Acidovorax avenae</name>
    <dbReference type="NCBI Taxonomy" id="643561"/>
    <lineage>
        <taxon>Bacteria</taxon>
        <taxon>Pseudomonadati</taxon>
        <taxon>Pseudomonadota</taxon>
        <taxon>Betaproteobacteria</taxon>
        <taxon>Burkholderiales</taxon>
        <taxon>Comamonadaceae</taxon>
        <taxon>Paracidovorax</taxon>
    </lineage>
</organism>
<dbReference type="RefSeq" id="WP_013592692.1">
    <property type="nucleotide sequence ID" value="NC_015138.1"/>
</dbReference>
<accession>F0Q1X4</accession>
<evidence type="ECO:0000313" key="2">
    <source>
        <dbReference type="EMBL" id="ADX44105.1"/>
    </source>
</evidence>
<name>F0Q1X4_PARA1</name>
<dbReference type="KEGG" id="aaa:Acav_0179"/>
<evidence type="ECO:0000313" key="3">
    <source>
        <dbReference type="Proteomes" id="UP000002482"/>
    </source>
</evidence>